<sequence length="252" mass="26265">MSKQSGLGDDLMISGYALGCDIGSIGNVGGGPAALDMTGICKSAPERKGGTRDGRCQFVAFFNPATGRSHERLSALPRSDVLVTYHRGTTLGAPAAALVAKQISYDPTRGDDGSLTFAVESQANAYGLEWGRQLTAGVRTDSAATNGSSVDFGTGSTAFGAQLYLHIVAFTGTDATITVQESSDDGAVDTWSGVTGGAFTQITGSTPGWERIQTARDQTVERYLRVVTTTTGGFSDLQFAVIAVRNDVEVVF</sequence>
<dbReference type="Proteomes" id="UP000270343">
    <property type="component" value="Unassembled WGS sequence"/>
</dbReference>
<protein>
    <submittedName>
        <fullName evidence="1">Uncharacterized protein</fullName>
    </submittedName>
</protein>
<dbReference type="EMBL" id="RBAM01000024">
    <property type="protein sequence ID" value="RKN61860.1"/>
    <property type="molecule type" value="Genomic_DNA"/>
</dbReference>
<keyword evidence="2" id="KW-1185">Reference proteome</keyword>
<gene>
    <name evidence="1" type="ORF">D7231_31810</name>
</gene>
<evidence type="ECO:0000313" key="1">
    <source>
        <dbReference type="EMBL" id="RKN61860.1"/>
    </source>
</evidence>
<organism evidence="1 2">
    <name type="scientific">Streptomyces klenkii</name>
    <dbReference type="NCBI Taxonomy" id="1420899"/>
    <lineage>
        <taxon>Bacteria</taxon>
        <taxon>Bacillati</taxon>
        <taxon>Actinomycetota</taxon>
        <taxon>Actinomycetes</taxon>
        <taxon>Kitasatosporales</taxon>
        <taxon>Streptomycetaceae</taxon>
        <taxon>Streptomyces</taxon>
    </lineage>
</organism>
<evidence type="ECO:0000313" key="2">
    <source>
        <dbReference type="Proteomes" id="UP000270343"/>
    </source>
</evidence>
<comment type="caution">
    <text evidence="1">The sequence shown here is derived from an EMBL/GenBank/DDBJ whole genome shotgun (WGS) entry which is preliminary data.</text>
</comment>
<name>A0A3B0AM87_9ACTN</name>
<accession>A0A3B0AM87</accession>
<reference evidence="1 2" key="1">
    <citation type="journal article" date="2015" name="Antonie Van Leeuwenhoek">
        <title>Streptomyces klenkii sp. nov., isolated from deep marine sediment.</title>
        <authorList>
            <person name="Veyisoglu A."/>
            <person name="Sahin N."/>
        </authorList>
    </citation>
    <scope>NUCLEOTIDE SEQUENCE [LARGE SCALE GENOMIC DNA]</scope>
    <source>
        <strain evidence="1 2">KCTC 29202</strain>
    </source>
</reference>
<proteinExistence type="predicted"/>
<dbReference type="OrthoDB" id="3532737at2"/>
<dbReference type="RefSeq" id="WP_120759297.1">
    <property type="nucleotide sequence ID" value="NZ_RBAM01000024.1"/>
</dbReference>
<dbReference type="AlphaFoldDB" id="A0A3B0AM87"/>